<keyword evidence="2 10" id="KW-0808">Transferase</keyword>
<reference evidence="12 13" key="1">
    <citation type="submission" date="2024-02" db="EMBL/GenBank/DDBJ databases">
        <title>Chromosome-scale genome assembly of the rough periwinkle Littorina saxatilis.</title>
        <authorList>
            <person name="De Jode A."/>
            <person name="Faria R."/>
            <person name="Formenti G."/>
            <person name="Sims Y."/>
            <person name="Smith T.P."/>
            <person name="Tracey A."/>
            <person name="Wood J.M.D."/>
            <person name="Zagrodzka Z.B."/>
            <person name="Johannesson K."/>
            <person name="Butlin R.K."/>
            <person name="Leder E.H."/>
        </authorList>
    </citation>
    <scope>NUCLEOTIDE SEQUENCE [LARGE SCALE GENOMIC DNA]</scope>
    <source>
        <strain evidence="12">Snail1</strain>
        <tissue evidence="12">Muscle</tissue>
    </source>
</reference>
<dbReference type="AlphaFoldDB" id="A0AAN9BH67"/>
<evidence type="ECO:0000256" key="10">
    <source>
        <dbReference type="RuleBase" id="RU079119"/>
    </source>
</evidence>
<feature type="domain" description="Palmitoyltransferase DHHC" evidence="11">
    <location>
        <begin position="266"/>
        <end position="395"/>
    </location>
</feature>
<feature type="transmembrane region" description="Helical" evidence="10">
    <location>
        <begin position="160"/>
        <end position="180"/>
    </location>
</feature>
<dbReference type="GO" id="GO:0005794">
    <property type="term" value="C:Golgi apparatus"/>
    <property type="evidence" value="ECO:0007669"/>
    <property type="project" value="UniProtKB-SubCell"/>
</dbReference>
<dbReference type="Proteomes" id="UP001374579">
    <property type="component" value="Unassembled WGS sequence"/>
</dbReference>
<keyword evidence="5" id="KW-0333">Golgi apparatus</keyword>
<evidence type="ECO:0000259" key="11">
    <source>
        <dbReference type="Pfam" id="PF01529"/>
    </source>
</evidence>
<evidence type="ECO:0000256" key="1">
    <source>
        <dbReference type="ARBA" id="ARBA00004166"/>
    </source>
</evidence>
<evidence type="ECO:0000256" key="6">
    <source>
        <dbReference type="ARBA" id="ARBA00023136"/>
    </source>
</evidence>
<evidence type="ECO:0000256" key="2">
    <source>
        <dbReference type="ARBA" id="ARBA00022679"/>
    </source>
</evidence>
<keyword evidence="8" id="KW-0449">Lipoprotein</keyword>
<keyword evidence="3 10" id="KW-0812">Transmembrane</keyword>
<evidence type="ECO:0000256" key="3">
    <source>
        <dbReference type="ARBA" id="ARBA00022692"/>
    </source>
</evidence>
<protein>
    <recommendedName>
        <fullName evidence="10">Palmitoyltransferase</fullName>
        <ecNumber evidence="10">2.3.1.225</ecNumber>
    </recommendedName>
</protein>
<dbReference type="InterPro" id="IPR039859">
    <property type="entry name" value="PFA4/ZDH16/20/ERF2-like"/>
</dbReference>
<proteinExistence type="inferred from homology"/>
<feature type="transmembrane region" description="Helical" evidence="10">
    <location>
        <begin position="135"/>
        <end position="154"/>
    </location>
</feature>
<comment type="similarity">
    <text evidence="10">Belongs to the DHHC palmitoyltransferase family.</text>
</comment>
<evidence type="ECO:0000256" key="4">
    <source>
        <dbReference type="ARBA" id="ARBA00022989"/>
    </source>
</evidence>
<dbReference type="EMBL" id="JBAMIC010000007">
    <property type="protein sequence ID" value="KAK7105372.1"/>
    <property type="molecule type" value="Genomic_DNA"/>
</dbReference>
<evidence type="ECO:0000256" key="8">
    <source>
        <dbReference type="ARBA" id="ARBA00023288"/>
    </source>
</evidence>
<feature type="transmembrane region" description="Helical" evidence="10">
    <location>
        <begin position="360"/>
        <end position="381"/>
    </location>
</feature>
<keyword evidence="9 10" id="KW-0012">Acyltransferase</keyword>
<dbReference type="GO" id="GO:0005783">
    <property type="term" value="C:endoplasmic reticulum"/>
    <property type="evidence" value="ECO:0007669"/>
    <property type="project" value="TreeGrafter"/>
</dbReference>
<comment type="caution">
    <text evidence="12">The sequence shown here is derived from an EMBL/GenBank/DDBJ whole genome shotgun (WGS) entry which is preliminary data.</text>
</comment>
<evidence type="ECO:0000313" key="12">
    <source>
        <dbReference type="EMBL" id="KAK7105372.1"/>
    </source>
</evidence>
<accession>A0AAN9BH67</accession>
<keyword evidence="13" id="KW-1185">Reference proteome</keyword>
<comment type="catalytic activity">
    <reaction evidence="10">
        <text>L-cysteinyl-[protein] + hexadecanoyl-CoA = S-hexadecanoyl-L-cysteinyl-[protein] + CoA</text>
        <dbReference type="Rhea" id="RHEA:36683"/>
        <dbReference type="Rhea" id="RHEA-COMP:10131"/>
        <dbReference type="Rhea" id="RHEA-COMP:11032"/>
        <dbReference type="ChEBI" id="CHEBI:29950"/>
        <dbReference type="ChEBI" id="CHEBI:57287"/>
        <dbReference type="ChEBI" id="CHEBI:57379"/>
        <dbReference type="ChEBI" id="CHEBI:74151"/>
        <dbReference type="EC" id="2.3.1.225"/>
    </reaction>
</comment>
<dbReference type="Pfam" id="PF01529">
    <property type="entry name" value="DHHC"/>
    <property type="match status" value="1"/>
</dbReference>
<dbReference type="PROSITE" id="PS50216">
    <property type="entry name" value="DHHC"/>
    <property type="match status" value="1"/>
</dbReference>
<evidence type="ECO:0000256" key="5">
    <source>
        <dbReference type="ARBA" id="ARBA00023034"/>
    </source>
</evidence>
<sequence length="440" mass="49587">MSNKKKAGGGMEPLCCCEFEDEYGERSHILACCCDCQALDESCDRLFKCQSVQTSTMDRLLTTLADRCRVPSLTGKGAVKLRLDVVTPIIMVPSLLLFASLGPTATVIAFSVMPVFLLLFYQVWRRQGHRRTPFFFSWGLTSVLTCYLVFQSLVVAFREVLLWEILLQFTSTAAMLYMLYKTKGNPGRLRSGEHPLEMRTMAGSEQSLPNGTVLYDQASGRPLDEGRQLYDKHSEMAIQIDHSAELDASMVKWVDSRPIRGGKLVTWCSACSFKRPPRAGHCNICNACIAGRDHHCVWIDHCVGANNHRSFLAAMVLFVWCGLYGTHLTLTSVCTPVMVYDWFLWPNDCRFLYQNIFTSMSFVCAAYTLIATFIMIIALFYQIVLISQNLTSQELHTSLSRGMVRGGFFATNNVNNQGFVRNWLEFLFLPVRPASPKIPS</sequence>
<organism evidence="12 13">
    <name type="scientific">Littorina saxatilis</name>
    <dbReference type="NCBI Taxonomy" id="31220"/>
    <lineage>
        <taxon>Eukaryota</taxon>
        <taxon>Metazoa</taxon>
        <taxon>Spiralia</taxon>
        <taxon>Lophotrochozoa</taxon>
        <taxon>Mollusca</taxon>
        <taxon>Gastropoda</taxon>
        <taxon>Caenogastropoda</taxon>
        <taxon>Littorinimorpha</taxon>
        <taxon>Littorinoidea</taxon>
        <taxon>Littorinidae</taxon>
        <taxon>Littorina</taxon>
    </lineage>
</organism>
<evidence type="ECO:0000256" key="7">
    <source>
        <dbReference type="ARBA" id="ARBA00023139"/>
    </source>
</evidence>
<dbReference type="PANTHER" id="PTHR22883:SF475">
    <property type="entry name" value="PALMITOYLTRANSFERASE ZDHHC23"/>
    <property type="match status" value="1"/>
</dbReference>
<keyword evidence="4 10" id="KW-1133">Transmembrane helix</keyword>
<gene>
    <name evidence="12" type="ORF">V1264_016762</name>
</gene>
<evidence type="ECO:0000256" key="9">
    <source>
        <dbReference type="ARBA" id="ARBA00023315"/>
    </source>
</evidence>
<dbReference type="GO" id="GO:0019706">
    <property type="term" value="F:protein-cysteine S-palmitoyltransferase activity"/>
    <property type="evidence" value="ECO:0007669"/>
    <property type="project" value="UniProtKB-EC"/>
</dbReference>
<dbReference type="InterPro" id="IPR001594">
    <property type="entry name" value="Palmitoyltrfase_DHHC"/>
</dbReference>
<dbReference type="PANTHER" id="PTHR22883">
    <property type="entry name" value="ZINC FINGER DHHC DOMAIN CONTAINING PROTEIN"/>
    <property type="match status" value="1"/>
</dbReference>
<feature type="transmembrane region" description="Helical" evidence="10">
    <location>
        <begin position="317"/>
        <end position="340"/>
    </location>
</feature>
<evidence type="ECO:0000313" key="13">
    <source>
        <dbReference type="Proteomes" id="UP001374579"/>
    </source>
</evidence>
<feature type="transmembrane region" description="Helical" evidence="10">
    <location>
        <begin position="105"/>
        <end position="123"/>
    </location>
</feature>
<keyword evidence="7" id="KW-0564">Palmitate</keyword>
<comment type="subcellular location">
    <subcellularLocation>
        <location evidence="1">Golgi apparatus</location>
        <location evidence="1">trans-Golgi network membrane</location>
        <topology evidence="1">Multi-pass membrane protein</topology>
    </subcellularLocation>
</comment>
<keyword evidence="6 10" id="KW-0472">Membrane</keyword>
<comment type="domain">
    <text evidence="10">The DHHC domain is required for palmitoyltransferase activity.</text>
</comment>
<dbReference type="GO" id="GO:0006612">
    <property type="term" value="P:protein targeting to membrane"/>
    <property type="evidence" value="ECO:0007669"/>
    <property type="project" value="TreeGrafter"/>
</dbReference>
<dbReference type="EC" id="2.3.1.225" evidence="10"/>
<name>A0AAN9BH67_9CAEN</name>